<keyword evidence="2" id="KW-1185">Reference proteome</keyword>
<reference evidence="1" key="1">
    <citation type="journal article" date="2020" name="Stud. Mycol.">
        <title>101 Dothideomycetes genomes: a test case for predicting lifestyles and emergence of pathogens.</title>
        <authorList>
            <person name="Haridas S."/>
            <person name="Albert R."/>
            <person name="Binder M."/>
            <person name="Bloem J."/>
            <person name="Labutti K."/>
            <person name="Salamov A."/>
            <person name="Andreopoulos B."/>
            <person name="Baker S."/>
            <person name="Barry K."/>
            <person name="Bills G."/>
            <person name="Bluhm B."/>
            <person name="Cannon C."/>
            <person name="Castanera R."/>
            <person name="Culley D."/>
            <person name="Daum C."/>
            <person name="Ezra D."/>
            <person name="Gonzalez J."/>
            <person name="Henrissat B."/>
            <person name="Kuo A."/>
            <person name="Liang C."/>
            <person name="Lipzen A."/>
            <person name="Lutzoni F."/>
            <person name="Magnuson J."/>
            <person name="Mondo S."/>
            <person name="Nolan M."/>
            <person name="Ohm R."/>
            <person name="Pangilinan J."/>
            <person name="Park H.-J."/>
            <person name="Ramirez L."/>
            <person name="Alfaro M."/>
            <person name="Sun H."/>
            <person name="Tritt A."/>
            <person name="Yoshinaga Y."/>
            <person name="Zwiers L.-H."/>
            <person name="Turgeon B."/>
            <person name="Goodwin S."/>
            <person name="Spatafora J."/>
            <person name="Crous P."/>
            <person name="Grigoriev I."/>
        </authorList>
    </citation>
    <scope>NUCLEOTIDE SEQUENCE</scope>
    <source>
        <strain evidence="1">SCOH1-5</strain>
    </source>
</reference>
<sequence length="130" mass="14604">MLTPKADPQSLPGRSLLALTRFRTRAWALICKLPLGPGRWLPDLAQCFPERSGRAVTESWGSICHAFITWGVRIDICCRLCLGAYPVMVVTIRHRMALDRICATSDGSPKMDQRGLEALRLQGKERTCFF</sequence>
<protein>
    <submittedName>
        <fullName evidence="1">Uncharacterized protein</fullName>
    </submittedName>
</protein>
<gene>
    <name evidence="1" type="ORF">CERZMDRAFT_90260</name>
</gene>
<organism evidence="1 2">
    <name type="scientific">Cercospora zeae-maydis SCOH1-5</name>
    <dbReference type="NCBI Taxonomy" id="717836"/>
    <lineage>
        <taxon>Eukaryota</taxon>
        <taxon>Fungi</taxon>
        <taxon>Dikarya</taxon>
        <taxon>Ascomycota</taxon>
        <taxon>Pezizomycotina</taxon>
        <taxon>Dothideomycetes</taxon>
        <taxon>Dothideomycetidae</taxon>
        <taxon>Mycosphaerellales</taxon>
        <taxon>Mycosphaerellaceae</taxon>
        <taxon>Cercospora</taxon>
    </lineage>
</organism>
<dbReference type="Proteomes" id="UP000799539">
    <property type="component" value="Unassembled WGS sequence"/>
</dbReference>
<dbReference type="AlphaFoldDB" id="A0A6A6FNG2"/>
<evidence type="ECO:0000313" key="2">
    <source>
        <dbReference type="Proteomes" id="UP000799539"/>
    </source>
</evidence>
<name>A0A6A6FNG2_9PEZI</name>
<accession>A0A6A6FNG2</accession>
<dbReference type="EMBL" id="ML992667">
    <property type="protein sequence ID" value="KAF2214977.1"/>
    <property type="molecule type" value="Genomic_DNA"/>
</dbReference>
<proteinExistence type="predicted"/>
<evidence type="ECO:0000313" key="1">
    <source>
        <dbReference type="EMBL" id="KAF2214977.1"/>
    </source>
</evidence>